<protein>
    <submittedName>
        <fullName evidence="1">Uncharacterized protein</fullName>
    </submittedName>
</protein>
<reference evidence="1 2" key="1">
    <citation type="journal article" date="2018" name="Evol. Lett.">
        <title>Horizontal gene cluster transfer increased hallucinogenic mushroom diversity.</title>
        <authorList>
            <person name="Reynolds H.T."/>
            <person name="Vijayakumar V."/>
            <person name="Gluck-Thaler E."/>
            <person name="Korotkin H.B."/>
            <person name="Matheny P.B."/>
            <person name="Slot J.C."/>
        </authorList>
    </citation>
    <scope>NUCLEOTIDE SEQUENCE [LARGE SCALE GENOMIC DNA]</scope>
    <source>
        <strain evidence="1 2">2629</strain>
    </source>
</reference>
<dbReference type="InParanoid" id="A0A409VAH0"/>
<comment type="caution">
    <text evidence="1">The sequence shown here is derived from an EMBL/GenBank/DDBJ whole genome shotgun (WGS) entry which is preliminary data.</text>
</comment>
<name>A0A409VAH0_9AGAR</name>
<sequence>MSVIGKTFRLDIDLCELNLVVDRILRDLVPFTHASNLIDETTIKELRKHVAAVVQAAEWNMIALEHLQHGFGAHANTSDAHRMYQETAQGLQLLFDRLVQKHGKDAVITLESTTTDKVTLTIEHINVGQLTSNLERQLNDAQELTNSVSAWLLEFNQMIQSFLQDENASLDIRVDQLPFLSVNWHEKFGDFAAVILNGKRQRNKILAKYPSLFTLTPSNILDHYEQDMLQRRPLIKLPPHKLKVPDPAPRPPPSSTPFPSTIVLKSFQRGPGHFAMTLTSIDQTTAGHSSVKLLLNAAPTVGKYNAITIRCKFDALNGSSIPPESFQLVDHDPITAKRIAEDPEAEPCGWRPKVKATFVRPDLLEWRFAQRFLPMINTSSPACLNFAVTFMHVIDLKLLFEVWIYRSEWAFWKTASRGDGQAVVIARK</sequence>
<keyword evidence="2" id="KW-1185">Reference proteome</keyword>
<accession>A0A409VAH0</accession>
<dbReference type="EMBL" id="NHTK01006106">
    <property type="protein sequence ID" value="PPQ63882.1"/>
    <property type="molecule type" value="Genomic_DNA"/>
</dbReference>
<evidence type="ECO:0000313" key="1">
    <source>
        <dbReference type="EMBL" id="PPQ63882.1"/>
    </source>
</evidence>
<dbReference type="Proteomes" id="UP000284842">
    <property type="component" value="Unassembled WGS sequence"/>
</dbReference>
<gene>
    <name evidence="1" type="ORF">CVT24_009508</name>
</gene>
<proteinExistence type="predicted"/>
<evidence type="ECO:0000313" key="2">
    <source>
        <dbReference type="Proteomes" id="UP000284842"/>
    </source>
</evidence>
<dbReference type="AlphaFoldDB" id="A0A409VAH0"/>
<organism evidence="1 2">
    <name type="scientific">Panaeolus cyanescens</name>
    <dbReference type="NCBI Taxonomy" id="181874"/>
    <lineage>
        <taxon>Eukaryota</taxon>
        <taxon>Fungi</taxon>
        <taxon>Dikarya</taxon>
        <taxon>Basidiomycota</taxon>
        <taxon>Agaricomycotina</taxon>
        <taxon>Agaricomycetes</taxon>
        <taxon>Agaricomycetidae</taxon>
        <taxon>Agaricales</taxon>
        <taxon>Agaricineae</taxon>
        <taxon>Galeropsidaceae</taxon>
        <taxon>Panaeolus</taxon>
    </lineage>
</organism>